<dbReference type="AlphaFoldDB" id="A0A9E7JE69"/>
<feature type="compositionally biased region" description="Basic and acidic residues" evidence="1">
    <location>
        <begin position="91"/>
        <end position="103"/>
    </location>
</feature>
<sequence>MKREEEEQFLRVADDSTVAKSFQSTWNVFFGLYTPDRRVSYDREKMENACYYSSSFSSLDRNLENPIVCASSSSSLWGTAKDQIPRLKSLNKGEREDVEEGKGRGNGVR</sequence>
<feature type="region of interest" description="Disordered" evidence="1">
    <location>
        <begin position="88"/>
        <end position="109"/>
    </location>
</feature>
<dbReference type="Proteomes" id="UP001055439">
    <property type="component" value="Chromosome 10"/>
</dbReference>
<proteinExistence type="predicted"/>
<reference evidence="2" key="1">
    <citation type="submission" date="2022-05" db="EMBL/GenBank/DDBJ databases">
        <title>The Musa troglodytarum L. genome provides insights into the mechanism of non-climacteric behaviour and enrichment of carotenoids.</title>
        <authorList>
            <person name="Wang J."/>
        </authorList>
    </citation>
    <scope>NUCLEOTIDE SEQUENCE</scope>
    <source>
        <tissue evidence="2">Leaf</tissue>
    </source>
</reference>
<name>A0A9E7JE69_9LILI</name>
<evidence type="ECO:0000256" key="1">
    <source>
        <dbReference type="SAM" id="MobiDB-lite"/>
    </source>
</evidence>
<evidence type="ECO:0000313" key="3">
    <source>
        <dbReference type="Proteomes" id="UP001055439"/>
    </source>
</evidence>
<gene>
    <name evidence="2" type="ORF">MUK42_22952</name>
</gene>
<protein>
    <submittedName>
        <fullName evidence="2">Uncharacterized protein</fullName>
    </submittedName>
</protein>
<dbReference type="EMBL" id="CP097503">
    <property type="protein sequence ID" value="URD77744.1"/>
    <property type="molecule type" value="Genomic_DNA"/>
</dbReference>
<dbReference type="OrthoDB" id="1919458at2759"/>
<keyword evidence="3" id="KW-1185">Reference proteome</keyword>
<evidence type="ECO:0000313" key="2">
    <source>
        <dbReference type="EMBL" id="URD77744.1"/>
    </source>
</evidence>
<accession>A0A9E7JE69</accession>
<organism evidence="2 3">
    <name type="scientific">Musa troglodytarum</name>
    <name type="common">fe'i banana</name>
    <dbReference type="NCBI Taxonomy" id="320322"/>
    <lineage>
        <taxon>Eukaryota</taxon>
        <taxon>Viridiplantae</taxon>
        <taxon>Streptophyta</taxon>
        <taxon>Embryophyta</taxon>
        <taxon>Tracheophyta</taxon>
        <taxon>Spermatophyta</taxon>
        <taxon>Magnoliopsida</taxon>
        <taxon>Liliopsida</taxon>
        <taxon>Zingiberales</taxon>
        <taxon>Musaceae</taxon>
        <taxon>Musa</taxon>
    </lineage>
</organism>